<dbReference type="CDD" id="cd24054">
    <property type="entry name" value="ASKHA_NBD_AaPPX-GppA_MtPPX2-like"/>
    <property type="match status" value="1"/>
</dbReference>
<dbReference type="GO" id="GO:0016462">
    <property type="term" value="F:pyrophosphatase activity"/>
    <property type="evidence" value="ECO:0007669"/>
    <property type="project" value="TreeGrafter"/>
</dbReference>
<dbReference type="Gene3D" id="3.30.420.40">
    <property type="match status" value="1"/>
</dbReference>
<dbReference type="STRING" id="28181.BEN30_02705"/>
<gene>
    <name evidence="2" type="ORF">BEN30_02705</name>
</gene>
<organism evidence="2 3">
    <name type="scientific">Magnetovibrio blakemorei</name>
    <dbReference type="NCBI Taxonomy" id="28181"/>
    <lineage>
        <taxon>Bacteria</taxon>
        <taxon>Pseudomonadati</taxon>
        <taxon>Pseudomonadota</taxon>
        <taxon>Alphaproteobacteria</taxon>
        <taxon>Rhodospirillales</taxon>
        <taxon>Magnetovibrionaceae</taxon>
        <taxon>Magnetovibrio</taxon>
    </lineage>
</organism>
<dbReference type="Gene3D" id="3.30.420.150">
    <property type="entry name" value="Exopolyphosphatase. Domain 2"/>
    <property type="match status" value="1"/>
</dbReference>
<dbReference type="InterPro" id="IPR050273">
    <property type="entry name" value="GppA/Ppx_hydrolase"/>
</dbReference>
<feature type="domain" description="Ppx/GppA phosphatase N-terminal" evidence="1">
    <location>
        <begin position="32"/>
        <end position="322"/>
    </location>
</feature>
<accession>A0A1E5QBS9</accession>
<dbReference type="SUPFAM" id="SSF53067">
    <property type="entry name" value="Actin-like ATPase domain"/>
    <property type="match status" value="2"/>
</dbReference>
<evidence type="ECO:0000259" key="1">
    <source>
        <dbReference type="Pfam" id="PF02541"/>
    </source>
</evidence>
<dbReference type="EMBL" id="MCGG01000005">
    <property type="protein sequence ID" value="OEJ69537.1"/>
    <property type="molecule type" value="Genomic_DNA"/>
</dbReference>
<evidence type="ECO:0000313" key="2">
    <source>
        <dbReference type="EMBL" id="OEJ69537.1"/>
    </source>
</evidence>
<evidence type="ECO:0000313" key="3">
    <source>
        <dbReference type="Proteomes" id="UP000095347"/>
    </source>
</evidence>
<dbReference type="InterPro" id="IPR043129">
    <property type="entry name" value="ATPase_NBD"/>
</dbReference>
<dbReference type="InterPro" id="IPR003695">
    <property type="entry name" value="Ppx_GppA_N"/>
</dbReference>
<proteinExistence type="predicted"/>
<name>A0A1E5QBS9_9PROT</name>
<dbReference type="PANTHER" id="PTHR30005:SF0">
    <property type="entry name" value="RETROGRADE REGULATION PROTEIN 2"/>
    <property type="match status" value="1"/>
</dbReference>
<dbReference type="Pfam" id="PF02541">
    <property type="entry name" value="Ppx-GppA"/>
    <property type="match status" value="1"/>
</dbReference>
<keyword evidence="3" id="KW-1185">Reference proteome</keyword>
<dbReference type="AlphaFoldDB" id="A0A1E5QBS9"/>
<dbReference type="Proteomes" id="UP000095347">
    <property type="component" value="Unassembled WGS sequence"/>
</dbReference>
<sequence>MNSELFTKSATAYAAIDLGTNNCRMLMARPFKGGFRIVDSFSRIVRLGEGVAAQGRLSEDAIKRTIGALKVCHAKIKAGGARRIRSVATEACRRAENGAEFLARVKEETCLDLETISPQVEAELTLTGCAPLLDVHRPHALVFDIGGGSTEVVWIDATHPGGPVARDVISLPHGVVTLTEDFDGRTDTGEQYEDIVDLIDSSLSAFDQRNAISQAVAKGQVQMLGTSGTVTTLGAMHLQLSRYDRSKVDGLSLRFSDICDVVNHLGTLDHEQRLQHPCIGPRRGDLIMAGCAVLDAVCRRWPVGSLMVADRGIREGILMNLMIEDGLSISDATANNYPNHPQRDEQE</sequence>
<reference evidence="3" key="1">
    <citation type="submission" date="2016-07" db="EMBL/GenBank/DDBJ databases">
        <authorList>
            <person name="Florea S."/>
            <person name="Webb J.S."/>
            <person name="Jaromczyk J."/>
            <person name="Schardl C.L."/>
        </authorList>
    </citation>
    <scope>NUCLEOTIDE SEQUENCE [LARGE SCALE GENOMIC DNA]</scope>
    <source>
        <strain evidence="3">MV-1</strain>
    </source>
</reference>
<protein>
    <recommendedName>
        <fullName evidence="1">Ppx/GppA phosphatase N-terminal domain-containing protein</fullName>
    </recommendedName>
</protein>
<comment type="caution">
    <text evidence="2">The sequence shown here is derived from an EMBL/GenBank/DDBJ whole genome shotgun (WGS) entry which is preliminary data.</text>
</comment>
<dbReference type="PANTHER" id="PTHR30005">
    <property type="entry name" value="EXOPOLYPHOSPHATASE"/>
    <property type="match status" value="1"/>
</dbReference>